<name>A0ABV0EKQ7_9ENTE</name>
<dbReference type="InterPro" id="IPR052030">
    <property type="entry name" value="Peptidase_M20/M20A_hydrolases"/>
</dbReference>
<evidence type="ECO:0000313" key="2">
    <source>
        <dbReference type="EMBL" id="MEO1769210.1"/>
    </source>
</evidence>
<dbReference type="InterPro" id="IPR036264">
    <property type="entry name" value="Bact_exopeptidase_dim_dom"/>
</dbReference>
<dbReference type="Proteomes" id="UP000664357">
    <property type="component" value="Unassembled WGS sequence"/>
</dbReference>
<dbReference type="InterPro" id="IPR002933">
    <property type="entry name" value="Peptidase_M20"/>
</dbReference>
<reference evidence="2 3" key="1">
    <citation type="submission" date="2021-03" db="EMBL/GenBank/DDBJ databases">
        <authorList>
            <person name="Gilmore M.S."/>
            <person name="Schwartzman J."/>
            <person name="Van Tyne D."/>
            <person name="Martin M."/>
            <person name="Earl A.M."/>
            <person name="Manson A.L."/>
            <person name="Straub T."/>
            <person name="Salamzade R."/>
            <person name="Saavedra J."/>
            <person name="Lebreton F."/>
            <person name="Prichula J."/>
            <person name="Schaufler K."/>
            <person name="Gaca A."/>
            <person name="Sgardioli B."/>
            <person name="Wagenaar J."/>
            <person name="Strong T."/>
        </authorList>
    </citation>
    <scope>NUCLEOTIDE SEQUENCE [LARGE SCALE GENOMIC DNA]</scope>
    <source>
        <strain evidence="2 3">665A</strain>
    </source>
</reference>
<dbReference type="SUPFAM" id="SSF53187">
    <property type="entry name" value="Zn-dependent exopeptidases"/>
    <property type="match status" value="1"/>
</dbReference>
<sequence>MEAVTIKKEAEQVIEQAEEELLAISRYIHENPELAFTEFKAQKVLTDFLAKHGFSKIEKGVSEMETSFVAECCPTGVKEPVIAICGEYDALPIGHACGHNLIAVSSIGSALAVKEVMEKHELEGTLRLVGCPAEESGGGKIIHIAHGVFDDVAIALLMHPTSGVSRIAGKCKSEFELDVTFTGKTAHAEAHPEDGINALDAMTLFFTAIGLVRQQLPKEIGVSYFLQEGGISECLIPEQTTAKCLITSFGSLALTNAVEKIKRCAEGAAIATGCTCSINEMPGYLGRIDNDVLEKVGKQNMALLGEPVMAGAPADNGATDFGNVQRIVPGLNPYISLLTEEKISNHTEQFKQLAISKRSEYVGIFSSKLLAYCAIDCLLDSQLIEDAWAELRERQQSPEF</sequence>
<dbReference type="EMBL" id="JAFREL020000001">
    <property type="protein sequence ID" value="MEO1769210.1"/>
    <property type="molecule type" value="Genomic_DNA"/>
</dbReference>
<dbReference type="Gene3D" id="3.40.630.10">
    <property type="entry name" value="Zn peptidases"/>
    <property type="match status" value="1"/>
</dbReference>
<organism evidence="2 3">
    <name type="scientific">Candidatus Enterococcus ferrettii</name>
    <dbReference type="NCBI Taxonomy" id="2815324"/>
    <lineage>
        <taxon>Bacteria</taxon>
        <taxon>Bacillati</taxon>
        <taxon>Bacillota</taxon>
        <taxon>Bacilli</taxon>
        <taxon>Lactobacillales</taxon>
        <taxon>Enterococcaceae</taxon>
        <taxon>Enterococcus</taxon>
    </lineage>
</organism>
<accession>A0ABV0EKQ7</accession>
<dbReference type="Gene3D" id="3.30.70.360">
    <property type="match status" value="1"/>
</dbReference>
<dbReference type="CDD" id="cd03887">
    <property type="entry name" value="M20_Acy1L2"/>
    <property type="match status" value="1"/>
</dbReference>
<evidence type="ECO:0000256" key="1">
    <source>
        <dbReference type="PIRNR" id="PIRNR037226"/>
    </source>
</evidence>
<dbReference type="PANTHER" id="PTHR30575">
    <property type="entry name" value="PEPTIDASE M20"/>
    <property type="match status" value="1"/>
</dbReference>
<comment type="similarity">
    <text evidence="1">Belongs to the peptidase M20A family.</text>
</comment>
<dbReference type="InterPro" id="IPR017439">
    <property type="entry name" value="Amidohydrolase"/>
</dbReference>
<dbReference type="PANTHER" id="PTHR30575:SF0">
    <property type="entry name" value="XAA-ARG DIPEPTIDASE"/>
    <property type="match status" value="1"/>
</dbReference>
<dbReference type="Pfam" id="PF01546">
    <property type="entry name" value="Peptidase_M20"/>
    <property type="match status" value="1"/>
</dbReference>
<dbReference type="NCBIfam" id="TIGR01891">
    <property type="entry name" value="amidohydrolases"/>
    <property type="match status" value="1"/>
</dbReference>
<keyword evidence="3" id="KW-1185">Reference proteome</keyword>
<evidence type="ECO:0000313" key="3">
    <source>
        <dbReference type="Proteomes" id="UP000664357"/>
    </source>
</evidence>
<dbReference type="PIRSF" id="PIRSF037226">
    <property type="entry name" value="Amidohydrolase_ACY1L2_prd"/>
    <property type="match status" value="1"/>
</dbReference>
<proteinExistence type="inferred from homology"/>
<reference evidence="2 3" key="2">
    <citation type="submission" date="2024-02" db="EMBL/GenBank/DDBJ databases">
        <title>The Genome Sequence of Enterococcus sp. DIV0159.</title>
        <authorList>
            <person name="Earl A."/>
            <person name="Manson A."/>
            <person name="Gilmore M."/>
            <person name="Sanders J."/>
            <person name="Shea T."/>
            <person name="Howe W."/>
            <person name="Livny J."/>
            <person name="Cuomo C."/>
            <person name="Neafsey D."/>
            <person name="Birren B."/>
        </authorList>
    </citation>
    <scope>NUCLEOTIDE SEQUENCE [LARGE SCALE GENOMIC DNA]</scope>
    <source>
        <strain evidence="2 3">665A</strain>
    </source>
</reference>
<dbReference type="RefSeq" id="WP_207703276.1">
    <property type="nucleotide sequence ID" value="NZ_JAFREL020000001.1"/>
</dbReference>
<protein>
    <recommendedName>
        <fullName evidence="1">Peptidase M20 domain-containing protein 2</fullName>
    </recommendedName>
</protein>
<dbReference type="InterPro" id="IPR017144">
    <property type="entry name" value="Xaa-Arg_dipeptidase"/>
</dbReference>
<dbReference type="SUPFAM" id="SSF55031">
    <property type="entry name" value="Bacterial exopeptidase dimerisation domain"/>
    <property type="match status" value="1"/>
</dbReference>
<gene>
    <name evidence="2" type="ORF">JZO67_001161</name>
</gene>
<comment type="caution">
    <text evidence="2">The sequence shown here is derived from an EMBL/GenBank/DDBJ whole genome shotgun (WGS) entry which is preliminary data.</text>
</comment>